<dbReference type="Proteomes" id="UP000279841">
    <property type="component" value="Chromosome"/>
</dbReference>
<feature type="domain" description="PatA-like N-terminal" evidence="1">
    <location>
        <begin position="5"/>
        <end position="107"/>
    </location>
</feature>
<accession>A0A3P4APG0</accession>
<evidence type="ECO:0000313" key="3">
    <source>
        <dbReference type="Proteomes" id="UP000279841"/>
    </source>
</evidence>
<organism evidence="2 3">
    <name type="scientific">Thermus thermophilus</name>
    <dbReference type="NCBI Taxonomy" id="274"/>
    <lineage>
        <taxon>Bacteria</taxon>
        <taxon>Thermotogati</taxon>
        <taxon>Deinococcota</taxon>
        <taxon>Deinococci</taxon>
        <taxon>Thermales</taxon>
        <taxon>Thermaceae</taxon>
        <taxon>Thermus</taxon>
    </lineage>
</organism>
<gene>
    <name evidence="2" type="ORF">TTHN1_00764</name>
</gene>
<reference evidence="2 3" key="1">
    <citation type="submission" date="2018-10" db="EMBL/GenBank/DDBJ databases">
        <authorList>
            <person name="Peiro R."/>
            <person name="Begona"/>
            <person name="Cbmso G."/>
            <person name="Lopez M."/>
            <person name="Gonzalez S."/>
            <person name="Sacristan E."/>
            <person name="Castillo E."/>
        </authorList>
    </citation>
    <scope>NUCLEOTIDE SEQUENCE [LARGE SCALE GENOMIC DNA]</scope>
    <source>
        <strain evidence="2">TTHNAR1</strain>
    </source>
</reference>
<protein>
    <recommendedName>
        <fullName evidence="1">PatA-like N-terminal domain-containing protein</fullName>
    </recommendedName>
</protein>
<evidence type="ECO:0000313" key="2">
    <source>
        <dbReference type="EMBL" id="VCU53005.1"/>
    </source>
</evidence>
<sequence length="197" mass="22063">MALFGSLDSMPLEELLLVLKSKEGALEIWNVKGLPATTLYLKPGRIRSIDQRGKPLPPEAAKAVLLTLLKAREGSFEFLPNLRPRHRVRLNWPTEKALLSLVTLHDELDRYRDQLPDPQTRFRLQGSPPEDARYRGFLEKAALYLERGATAQELAQALALPLDLVRLYLLKLEHLGALRWEAKKGAAPLLFGKGGAA</sequence>
<name>A0A3P4APG0_THETH</name>
<dbReference type="AlphaFoldDB" id="A0A3P4APG0"/>
<dbReference type="InterPro" id="IPR025497">
    <property type="entry name" value="PatA-like_N"/>
</dbReference>
<evidence type="ECO:0000259" key="1">
    <source>
        <dbReference type="Pfam" id="PF14332"/>
    </source>
</evidence>
<proteinExistence type="predicted"/>
<dbReference type="Pfam" id="PF14332">
    <property type="entry name" value="DUF4388"/>
    <property type="match status" value="1"/>
</dbReference>
<dbReference type="EMBL" id="LR027517">
    <property type="protein sequence ID" value="VCU53005.1"/>
    <property type="molecule type" value="Genomic_DNA"/>
</dbReference>
<dbReference type="RefSeq" id="WP_124105446.1">
    <property type="nucleotide sequence ID" value="NZ_LR027517.1"/>
</dbReference>